<name>A0A0F6W0M2_9BACT</name>
<dbReference type="InterPro" id="IPR050204">
    <property type="entry name" value="AraC_XylS_family_regulators"/>
</dbReference>
<dbReference type="GO" id="GO:0003700">
    <property type="term" value="F:DNA-binding transcription factor activity"/>
    <property type="evidence" value="ECO:0007669"/>
    <property type="project" value="InterPro"/>
</dbReference>
<dbReference type="PRINTS" id="PR00032">
    <property type="entry name" value="HTHARAC"/>
</dbReference>
<evidence type="ECO:0000313" key="5">
    <source>
        <dbReference type="EMBL" id="AKF04411.1"/>
    </source>
</evidence>
<dbReference type="OrthoDB" id="112032at2"/>
<dbReference type="EMBL" id="CP011125">
    <property type="protein sequence ID" value="AKF04411.1"/>
    <property type="molecule type" value="Genomic_DNA"/>
</dbReference>
<dbReference type="Proteomes" id="UP000034883">
    <property type="component" value="Chromosome"/>
</dbReference>
<keyword evidence="1" id="KW-0805">Transcription regulation</keyword>
<keyword evidence="6" id="KW-1185">Reference proteome</keyword>
<dbReference type="SUPFAM" id="SSF46689">
    <property type="entry name" value="Homeodomain-like"/>
    <property type="match status" value="2"/>
</dbReference>
<gene>
    <name evidence="5" type="ORF">DB32_001560</name>
</gene>
<feature type="domain" description="HTH araC/xylS-type" evidence="4">
    <location>
        <begin position="183"/>
        <end position="284"/>
    </location>
</feature>
<dbReference type="SMART" id="SM00342">
    <property type="entry name" value="HTH_ARAC"/>
    <property type="match status" value="1"/>
</dbReference>
<sequence>MRETIAHPDDLVTEGREWPEVSVVAMDYRASGSFIAPPLASYVVCTIEGTTSYMAREECHDGVPPHLPDGSAIVNAVGCGGHYVWTGPHRANMVSIAPSVVERAAIEGGLVRPARLSIVPALGVRDPVCEHVVHALAAERRLAPHAMQTLMIETLTSALAIRLVARFNASTTAAERELGGLGARTIAKIDAYVRDSTGPIGLEELAKLAGVSRFHFTRQFKRATGETPMAYVRRLRVERAKELLLATDMSLADVAAHVGFADQSHFTRVFRSVVGTTPARYGERRHRRRDPSGPRSS</sequence>
<keyword evidence="3" id="KW-0804">Transcription</keyword>
<reference evidence="5 6" key="1">
    <citation type="submission" date="2015-03" db="EMBL/GenBank/DDBJ databases">
        <title>Genome assembly of Sandaracinus amylolyticus DSM 53668.</title>
        <authorList>
            <person name="Sharma G."/>
            <person name="Subramanian S."/>
        </authorList>
    </citation>
    <scope>NUCLEOTIDE SEQUENCE [LARGE SCALE GENOMIC DNA]</scope>
    <source>
        <strain evidence="5 6">DSM 53668</strain>
    </source>
</reference>
<dbReference type="Gene3D" id="1.10.10.60">
    <property type="entry name" value="Homeodomain-like"/>
    <property type="match status" value="2"/>
</dbReference>
<dbReference type="AlphaFoldDB" id="A0A0F6W0M2"/>
<evidence type="ECO:0000256" key="1">
    <source>
        <dbReference type="ARBA" id="ARBA00023015"/>
    </source>
</evidence>
<dbReference type="RefSeq" id="WP_053231756.1">
    <property type="nucleotide sequence ID" value="NZ_CP011125.1"/>
</dbReference>
<dbReference type="KEGG" id="samy:DB32_001560"/>
<dbReference type="GO" id="GO:0043565">
    <property type="term" value="F:sequence-specific DNA binding"/>
    <property type="evidence" value="ECO:0007669"/>
    <property type="project" value="InterPro"/>
</dbReference>
<dbReference type="InterPro" id="IPR018060">
    <property type="entry name" value="HTH_AraC"/>
</dbReference>
<evidence type="ECO:0000313" key="6">
    <source>
        <dbReference type="Proteomes" id="UP000034883"/>
    </source>
</evidence>
<keyword evidence="2" id="KW-0238">DNA-binding</keyword>
<dbReference type="InterPro" id="IPR020449">
    <property type="entry name" value="Tscrpt_reg_AraC-type_HTH"/>
</dbReference>
<proteinExistence type="predicted"/>
<evidence type="ECO:0000256" key="2">
    <source>
        <dbReference type="ARBA" id="ARBA00023125"/>
    </source>
</evidence>
<dbReference type="PANTHER" id="PTHR46796">
    <property type="entry name" value="HTH-TYPE TRANSCRIPTIONAL ACTIVATOR RHAS-RELATED"/>
    <property type="match status" value="1"/>
</dbReference>
<dbReference type="PROSITE" id="PS00041">
    <property type="entry name" value="HTH_ARAC_FAMILY_1"/>
    <property type="match status" value="1"/>
</dbReference>
<evidence type="ECO:0000256" key="3">
    <source>
        <dbReference type="ARBA" id="ARBA00023163"/>
    </source>
</evidence>
<dbReference type="InterPro" id="IPR009057">
    <property type="entry name" value="Homeodomain-like_sf"/>
</dbReference>
<organism evidence="5 6">
    <name type="scientific">Sandaracinus amylolyticus</name>
    <dbReference type="NCBI Taxonomy" id="927083"/>
    <lineage>
        <taxon>Bacteria</taxon>
        <taxon>Pseudomonadati</taxon>
        <taxon>Myxococcota</taxon>
        <taxon>Polyangia</taxon>
        <taxon>Polyangiales</taxon>
        <taxon>Sandaracinaceae</taxon>
        <taxon>Sandaracinus</taxon>
    </lineage>
</organism>
<protein>
    <submittedName>
        <fullName evidence="5">Transcriptional regulator, AraC family protein</fullName>
    </submittedName>
</protein>
<accession>A0A0F6W0M2</accession>
<dbReference type="PROSITE" id="PS01124">
    <property type="entry name" value="HTH_ARAC_FAMILY_2"/>
    <property type="match status" value="1"/>
</dbReference>
<dbReference type="STRING" id="927083.DB32_001560"/>
<dbReference type="PANTHER" id="PTHR46796:SF6">
    <property type="entry name" value="ARAC SUBFAMILY"/>
    <property type="match status" value="1"/>
</dbReference>
<evidence type="ECO:0000259" key="4">
    <source>
        <dbReference type="PROSITE" id="PS01124"/>
    </source>
</evidence>
<dbReference type="InterPro" id="IPR018062">
    <property type="entry name" value="HTH_AraC-typ_CS"/>
</dbReference>
<dbReference type="Pfam" id="PF12833">
    <property type="entry name" value="HTH_18"/>
    <property type="match status" value="1"/>
</dbReference>